<organism evidence="2 3">
    <name type="scientific">Chryseobacterium scophthalmum</name>
    <dbReference type="NCBI Taxonomy" id="59733"/>
    <lineage>
        <taxon>Bacteria</taxon>
        <taxon>Pseudomonadati</taxon>
        <taxon>Bacteroidota</taxon>
        <taxon>Flavobacteriia</taxon>
        <taxon>Flavobacteriales</taxon>
        <taxon>Weeksellaceae</taxon>
        <taxon>Chryseobacterium group</taxon>
        <taxon>Chryseobacterium</taxon>
    </lineage>
</organism>
<dbReference type="EMBL" id="FSRQ01000001">
    <property type="protein sequence ID" value="SIN87735.1"/>
    <property type="molecule type" value="Genomic_DNA"/>
</dbReference>
<feature type="signal peptide" evidence="1">
    <location>
        <begin position="1"/>
        <end position="22"/>
    </location>
</feature>
<dbReference type="AlphaFoldDB" id="A0A1N6EXE7"/>
<evidence type="ECO:0008006" key="4">
    <source>
        <dbReference type="Google" id="ProtNLM"/>
    </source>
</evidence>
<evidence type="ECO:0000256" key="1">
    <source>
        <dbReference type="SAM" id="SignalP"/>
    </source>
</evidence>
<evidence type="ECO:0000313" key="2">
    <source>
        <dbReference type="EMBL" id="SIN87735.1"/>
    </source>
</evidence>
<dbReference type="RefSeq" id="WP_074228945.1">
    <property type="nucleotide sequence ID" value="NZ_FSRQ01000001.1"/>
</dbReference>
<name>A0A1N6EXE7_9FLAO</name>
<dbReference type="STRING" id="59733.SAMN05421769_0793"/>
<gene>
    <name evidence="2" type="ORF">SAMN05421769_0793</name>
</gene>
<keyword evidence="1" id="KW-0732">Signal</keyword>
<protein>
    <recommendedName>
        <fullName evidence="4">GOLD domain-containing protein</fullName>
    </recommendedName>
</protein>
<dbReference type="Proteomes" id="UP000184782">
    <property type="component" value="Unassembled WGS sequence"/>
</dbReference>
<feature type="chain" id="PRO_5012816968" description="GOLD domain-containing protein" evidence="1">
    <location>
        <begin position="23"/>
        <end position="135"/>
    </location>
</feature>
<accession>A0A1N6EXE7</accession>
<dbReference type="OrthoDB" id="893802at2"/>
<proteinExistence type="predicted"/>
<reference evidence="3" key="1">
    <citation type="submission" date="2016-12" db="EMBL/GenBank/DDBJ databases">
        <authorList>
            <person name="Varghese N."/>
            <person name="Submissions S."/>
        </authorList>
    </citation>
    <scope>NUCLEOTIDE SEQUENCE [LARGE SCALE GENOMIC DNA]</scope>
    <source>
        <strain evidence="3">DSM 16779</strain>
    </source>
</reference>
<dbReference type="PROSITE" id="PS51257">
    <property type="entry name" value="PROKAR_LIPOPROTEIN"/>
    <property type="match status" value="1"/>
</dbReference>
<sequence>MKSLLKISFAAAVLGVFFTSCKDDDDYQTIESVDKVKIDSVKIVSDTMSVFSVQSIRTYSTYASTCRGFYGYDYVHTGEFDRDVTAYQYLTNGMCSQVNHKSANQINFSPRKKGNYTFRFWNGNNNWITKTIVVE</sequence>
<keyword evidence="3" id="KW-1185">Reference proteome</keyword>
<evidence type="ECO:0000313" key="3">
    <source>
        <dbReference type="Proteomes" id="UP000184782"/>
    </source>
</evidence>